<reference evidence="1" key="1">
    <citation type="submission" date="2018-11" db="EMBL/GenBank/DDBJ databases">
        <title>The sequence and de novo assembly of Larimichthys crocea genome using PacBio and Hi-C technologies.</title>
        <authorList>
            <person name="Xu P."/>
            <person name="Chen B."/>
            <person name="Zhou Z."/>
            <person name="Ke Q."/>
            <person name="Wu Y."/>
            <person name="Bai H."/>
            <person name="Pu F."/>
        </authorList>
    </citation>
    <scope>NUCLEOTIDE SEQUENCE</scope>
    <source>
        <tissue evidence="1">Muscle</tissue>
    </source>
</reference>
<evidence type="ECO:0000313" key="1">
    <source>
        <dbReference type="EMBL" id="TMS02925.1"/>
    </source>
</evidence>
<evidence type="ECO:0000313" key="2">
    <source>
        <dbReference type="Proteomes" id="UP000793456"/>
    </source>
</evidence>
<dbReference type="EMBL" id="CM011696">
    <property type="protein sequence ID" value="TMS02925.1"/>
    <property type="molecule type" value="Genomic_DNA"/>
</dbReference>
<keyword evidence="2" id="KW-1185">Reference proteome</keyword>
<protein>
    <submittedName>
        <fullName evidence="1">Uncharacterized protein</fullName>
    </submittedName>
</protein>
<organism evidence="1 2">
    <name type="scientific">Larimichthys crocea</name>
    <name type="common">Large yellow croaker</name>
    <name type="synonym">Pseudosciaena crocea</name>
    <dbReference type="NCBI Taxonomy" id="215358"/>
    <lineage>
        <taxon>Eukaryota</taxon>
        <taxon>Metazoa</taxon>
        <taxon>Chordata</taxon>
        <taxon>Craniata</taxon>
        <taxon>Vertebrata</taxon>
        <taxon>Euteleostomi</taxon>
        <taxon>Actinopterygii</taxon>
        <taxon>Neopterygii</taxon>
        <taxon>Teleostei</taxon>
        <taxon>Neoteleostei</taxon>
        <taxon>Acanthomorphata</taxon>
        <taxon>Eupercaria</taxon>
        <taxon>Sciaenidae</taxon>
        <taxon>Larimichthys</taxon>
    </lineage>
</organism>
<comment type="caution">
    <text evidence="1">The sequence shown here is derived from an EMBL/GenBank/DDBJ whole genome shotgun (WGS) entry which is preliminary data.</text>
</comment>
<accession>A0ACD3Q6W7</accession>
<proteinExistence type="predicted"/>
<gene>
    <name evidence="1" type="ORF">E3U43_020905</name>
</gene>
<dbReference type="Proteomes" id="UP000793456">
    <property type="component" value="Chromosome XXIII"/>
</dbReference>
<name>A0ACD3Q6W7_LARCR</name>
<sequence>MSQINVCLKRLFTVFNIFFAIIGGVIISLALLSQVLTNIEDGESLEGRTTGLIVLYVVGSVTMVIAILGAYGAHKESKVSLIVSVTEKKNTRDCRRNAYSIYSTQFSKLREPEEPVLTGLFTALHIACSVQKNPKPVVPNLICAADRSALENLK</sequence>